<dbReference type="PANTHER" id="PTHR33219:SF14">
    <property type="entry name" value="PROTEIN COFACTOR ASSEMBLY OF COMPLEX C SUBUNIT B CCB3, CHLOROPLASTIC-RELATED"/>
    <property type="match status" value="1"/>
</dbReference>
<keyword evidence="2" id="KW-1133">Transmembrane helix</keyword>
<dbReference type="Proteomes" id="UP000199488">
    <property type="component" value="Unassembled WGS sequence"/>
</dbReference>
<evidence type="ECO:0000313" key="3">
    <source>
        <dbReference type="EMBL" id="SDW02996.1"/>
    </source>
</evidence>
<keyword evidence="2" id="KW-0472">Membrane</keyword>
<dbReference type="STRING" id="1122204.SAMN05421781_0186"/>
<evidence type="ECO:0000313" key="4">
    <source>
        <dbReference type="Proteomes" id="UP000199488"/>
    </source>
</evidence>
<comment type="similarity">
    <text evidence="1">Belongs to the YggT family.</text>
</comment>
<reference evidence="3 4" key="1">
    <citation type="submission" date="2016-10" db="EMBL/GenBank/DDBJ databases">
        <authorList>
            <person name="de Groot N.N."/>
        </authorList>
    </citation>
    <scope>NUCLEOTIDE SEQUENCE [LARGE SCALE GENOMIC DNA]</scope>
    <source>
        <strain evidence="3 4">DSM 23126</strain>
    </source>
</reference>
<dbReference type="Pfam" id="PF02325">
    <property type="entry name" value="CCB3_YggT"/>
    <property type="match status" value="1"/>
</dbReference>
<evidence type="ECO:0000256" key="2">
    <source>
        <dbReference type="SAM" id="Phobius"/>
    </source>
</evidence>
<gene>
    <name evidence="3" type="ORF">SAMN05421781_0186</name>
</gene>
<sequence>MQLIGSLLISLISIYRIVLIVYIFMSWFPNARESTIGQFIGSICEPYLEPFRRFIPPLGPLDISPIVAIIVLFFAESGIRALFFNAGALF</sequence>
<proteinExistence type="inferred from homology"/>
<feature type="transmembrane region" description="Helical" evidence="2">
    <location>
        <begin position="63"/>
        <end position="83"/>
    </location>
</feature>
<protein>
    <submittedName>
        <fullName evidence="3">YggT family protein</fullName>
    </submittedName>
</protein>
<evidence type="ECO:0000256" key="1">
    <source>
        <dbReference type="ARBA" id="ARBA00010894"/>
    </source>
</evidence>
<dbReference type="GO" id="GO:0016020">
    <property type="term" value="C:membrane"/>
    <property type="evidence" value="ECO:0007669"/>
    <property type="project" value="InterPro"/>
</dbReference>
<name>A0A1H2Q734_9BACI</name>
<organism evidence="3 4">
    <name type="scientific">Marinococcus luteus</name>
    <dbReference type="NCBI Taxonomy" id="1122204"/>
    <lineage>
        <taxon>Bacteria</taxon>
        <taxon>Bacillati</taxon>
        <taxon>Bacillota</taxon>
        <taxon>Bacilli</taxon>
        <taxon>Bacillales</taxon>
        <taxon>Bacillaceae</taxon>
        <taxon>Marinococcus</taxon>
    </lineage>
</organism>
<feature type="transmembrane region" description="Helical" evidence="2">
    <location>
        <begin position="7"/>
        <end position="28"/>
    </location>
</feature>
<keyword evidence="4" id="KW-1185">Reference proteome</keyword>
<dbReference type="AlphaFoldDB" id="A0A1H2Q734"/>
<dbReference type="OrthoDB" id="47652at2"/>
<dbReference type="PANTHER" id="PTHR33219">
    <property type="entry name" value="YLMG HOMOLOG PROTEIN 2, CHLOROPLASTIC"/>
    <property type="match status" value="1"/>
</dbReference>
<dbReference type="EMBL" id="FNNC01000001">
    <property type="protein sequence ID" value="SDW02996.1"/>
    <property type="molecule type" value="Genomic_DNA"/>
</dbReference>
<dbReference type="RefSeq" id="WP_022792702.1">
    <property type="nucleotide sequence ID" value="NZ_FNNC01000001.1"/>
</dbReference>
<keyword evidence="2" id="KW-0812">Transmembrane</keyword>
<dbReference type="InterPro" id="IPR003425">
    <property type="entry name" value="CCB3/YggT"/>
</dbReference>
<accession>A0A1H2Q734</accession>